<comment type="similarity">
    <text evidence="5">Belongs to the NtaA/SnaA/DszA monooxygenase family.</text>
</comment>
<protein>
    <submittedName>
        <fullName evidence="7">LLM class flavin-dependent oxidoreductase</fullName>
    </submittedName>
</protein>
<organism evidence="7 8">
    <name type="scientific">Acidovorax benzenivorans</name>
    <dbReference type="NCBI Taxonomy" id="2987520"/>
    <lineage>
        <taxon>Bacteria</taxon>
        <taxon>Pseudomonadati</taxon>
        <taxon>Pseudomonadota</taxon>
        <taxon>Betaproteobacteria</taxon>
        <taxon>Burkholderiales</taxon>
        <taxon>Comamonadaceae</taxon>
        <taxon>Acidovorax</taxon>
    </lineage>
</organism>
<proteinExistence type="inferred from homology"/>
<comment type="caution">
    <text evidence="7">The sequence shown here is derived from an EMBL/GenBank/DDBJ whole genome shotgun (WGS) entry which is preliminary data.</text>
</comment>
<sequence length="472" mass="52380">MTQHHLPSTVDNPTTPRQLVFGFVLHGVGAGWGDWRHPNAVVDASVNFGFYKEQAQVAEKARFDFLFVADSVHITERSSPHYLNRFEPLTILSALAGATSHIGLVATVTASYSEPFTVARQFASLDHISGGRAGWNVVTSWLDGSARNYSRKEHYDHDVRYRLAQEHLDVVQGLWDSWEDDALVRDKATGQFLDPAKLHRLDHQGEFFSVEGPLNISRSRQGQPVIFQAGASEDGKRFAAQRADAIFFHADTLEEAQAYYRDVKARVAAEGRDPAKVFLLPGIRPIVGRTAEEAERKYQELAALVPIENAIAALARPFNDHDFSQYPLDAPFPDLGELGRNSQQSASDKIKQHAKAHGLTLREVALWHARPKRTFVGTAEQVADEIQRWFEQGGADGFNFFEALPNTSLKDFAELVVPVLQARGIYRKEYTAPTFRGNLGLPVPANRYTVARAKSGTVTGKVAERLPEAVAA</sequence>
<dbReference type="SUPFAM" id="SSF51679">
    <property type="entry name" value="Bacterial luciferase-like"/>
    <property type="match status" value="1"/>
</dbReference>
<dbReference type="PANTHER" id="PTHR30011:SF16">
    <property type="entry name" value="C2H2 FINGER DOMAIN TRANSCRIPTION FACTOR (EUROFUNG)-RELATED"/>
    <property type="match status" value="1"/>
</dbReference>
<evidence type="ECO:0000256" key="1">
    <source>
        <dbReference type="ARBA" id="ARBA00022630"/>
    </source>
</evidence>
<reference evidence="7" key="1">
    <citation type="submission" date="2022-10" db="EMBL/GenBank/DDBJ databases">
        <title>Description of microaerobic benzene degrading bacteria.</title>
        <authorList>
            <person name="Bedics A."/>
            <person name="Tancsics A."/>
            <person name="Banerjee S."/>
        </authorList>
    </citation>
    <scope>NUCLEOTIDE SEQUENCE</scope>
    <source>
        <strain evidence="7">D2M1</strain>
    </source>
</reference>
<dbReference type="PANTHER" id="PTHR30011">
    <property type="entry name" value="ALKANESULFONATE MONOOXYGENASE-RELATED"/>
    <property type="match status" value="1"/>
</dbReference>
<accession>A0ABT5RW48</accession>
<feature type="domain" description="Luciferase-like" evidence="6">
    <location>
        <begin position="43"/>
        <end position="396"/>
    </location>
</feature>
<dbReference type="PIRSF" id="PIRSF000337">
    <property type="entry name" value="NTA_MOA"/>
    <property type="match status" value="1"/>
</dbReference>
<dbReference type="Pfam" id="PF00296">
    <property type="entry name" value="Bac_luciferase"/>
    <property type="match status" value="1"/>
</dbReference>
<keyword evidence="3" id="KW-0560">Oxidoreductase</keyword>
<evidence type="ECO:0000259" key="6">
    <source>
        <dbReference type="Pfam" id="PF00296"/>
    </source>
</evidence>
<keyword evidence="4" id="KW-0503">Monooxygenase</keyword>
<dbReference type="EMBL" id="JAPCKI010000005">
    <property type="protein sequence ID" value="MDD2177933.1"/>
    <property type="molecule type" value="Genomic_DNA"/>
</dbReference>
<keyword evidence="8" id="KW-1185">Reference proteome</keyword>
<dbReference type="Proteomes" id="UP001148932">
    <property type="component" value="Unassembled WGS sequence"/>
</dbReference>
<dbReference type="NCBIfam" id="TIGR03860">
    <property type="entry name" value="FMN_nitrolo"/>
    <property type="match status" value="1"/>
</dbReference>
<keyword evidence="2" id="KW-0288">FMN</keyword>
<evidence type="ECO:0000313" key="8">
    <source>
        <dbReference type="Proteomes" id="UP001148932"/>
    </source>
</evidence>
<name>A0ABT5RW48_9BURK</name>
<evidence type="ECO:0000256" key="4">
    <source>
        <dbReference type="ARBA" id="ARBA00023033"/>
    </source>
</evidence>
<evidence type="ECO:0000256" key="2">
    <source>
        <dbReference type="ARBA" id="ARBA00022643"/>
    </source>
</evidence>
<evidence type="ECO:0000256" key="3">
    <source>
        <dbReference type="ARBA" id="ARBA00023002"/>
    </source>
</evidence>
<dbReference type="InterPro" id="IPR011251">
    <property type="entry name" value="Luciferase-like_dom"/>
</dbReference>
<dbReference type="Gene3D" id="3.20.20.30">
    <property type="entry name" value="Luciferase-like domain"/>
    <property type="match status" value="1"/>
</dbReference>
<dbReference type="CDD" id="cd01095">
    <property type="entry name" value="Nitrilotriacetate_monoxgenase"/>
    <property type="match status" value="1"/>
</dbReference>
<evidence type="ECO:0000313" key="7">
    <source>
        <dbReference type="EMBL" id="MDD2177933.1"/>
    </source>
</evidence>
<dbReference type="RefSeq" id="WP_274110136.1">
    <property type="nucleotide sequence ID" value="NZ_JAPCKI010000005.1"/>
</dbReference>
<evidence type="ECO:0000256" key="5">
    <source>
        <dbReference type="ARBA" id="ARBA00033748"/>
    </source>
</evidence>
<dbReference type="InterPro" id="IPR036661">
    <property type="entry name" value="Luciferase-like_sf"/>
</dbReference>
<dbReference type="InterPro" id="IPR051260">
    <property type="entry name" value="Diverse_substr_monoxygenases"/>
</dbReference>
<dbReference type="InterPro" id="IPR016215">
    <property type="entry name" value="NTA_MOA"/>
</dbReference>
<keyword evidence="1" id="KW-0285">Flavoprotein</keyword>
<gene>
    <name evidence="7" type="ORF">OIN59_10845</name>
</gene>